<dbReference type="GO" id="GO:0004494">
    <property type="term" value="F:methylmalonyl-CoA mutase activity"/>
    <property type="evidence" value="ECO:0007669"/>
    <property type="project" value="UniProtKB-EC"/>
</dbReference>
<dbReference type="EMBL" id="HE577329">
    <property type="protein sequence ID" value="CCD01823.1"/>
    <property type="molecule type" value="Genomic_DNA"/>
</dbReference>
<keyword evidence="1" id="KW-0614">Plasmid</keyword>
<dbReference type="Gene3D" id="3.40.50.280">
    <property type="entry name" value="Cobalamin-binding domain"/>
    <property type="match status" value="1"/>
</dbReference>
<dbReference type="SUPFAM" id="SSF52242">
    <property type="entry name" value="Cobalamin (vitamin B12)-binding domain"/>
    <property type="match status" value="1"/>
</dbReference>
<accession>A0A9P1JXW0</accession>
<gene>
    <name evidence="1" type="primary">mutAb</name>
    <name evidence="1" type="ORF">AZOBR_p270019</name>
</gene>
<keyword evidence="2" id="KW-1185">Reference proteome</keyword>
<evidence type="ECO:0000313" key="2">
    <source>
        <dbReference type="Proteomes" id="UP000007319"/>
    </source>
</evidence>
<dbReference type="AlphaFoldDB" id="A0A9P1JXW0"/>
<reference evidence="1 2" key="1">
    <citation type="journal article" date="2011" name="PLoS Genet.">
        <title>Azospirillum genomes reveal transition of bacteria from aquatic to terrestrial environments.</title>
        <authorList>
            <person name="Wisniewski-Dye F."/>
            <person name="Borziak K."/>
            <person name="Khalsa-Moyers G."/>
            <person name="Alexandre G."/>
            <person name="Sukharnikov L.O."/>
            <person name="Wuichet K."/>
            <person name="Hurst G.B."/>
            <person name="McDonald W.H."/>
            <person name="Robertson J.S."/>
            <person name="Barbe V."/>
            <person name="Calteau A."/>
            <person name="Rouy Z."/>
            <person name="Mangenot S."/>
            <person name="Prigent-Combaret C."/>
            <person name="Normand P."/>
            <person name="Boyer M."/>
            <person name="Siguier P."/>
            <person name="Dessaux Y."/>
            <person name="Elmerich C."/>
            <person name="Condemine G."/>
            <person name="Krishnen G."/>
            <person name="Kennedy I."/>
            <person name="Paterson A.H."/>
            <person name="Gonzalez V."/>
            <person name="Mavingui P."/>
            <person name="Zhulin I.B."/>
        </authorList>
    </citation>
    <scope>NUCLEOTIDE SEQUENCE [LARGE SCALE GENOMIC DNA]</scope>
    <source>
        <strain evidence="1 2">Sp245</strain>
    </source>
</reference>
<protein>
    <submittedName>
        <fullName evidence="1">Adenosylcobalamin-dependent methylmalonyl-CoA mutase small subunit (MCM-beta)(C-terminal)</fullName>
        <ecNumber evidence="1">5.4.99.2</ecNumber>
    </submittedName>
</protein>
<dbReference type="GO" id="GO:0046872">
    <property type="term" value="F:metal ion binding"/>
    <property type="evidence" value="ECO:0007669"/>
    <property type="project" value="InterPro"/>
</dbReference>
<dbReference type="InterPro" id="IPR036724">
    <property type="entry name" value="Cobalamin-bd_sf"/>
</dbReference>
<name>A0A9P1JXW0_9PROT</name>
<organism evidence="1 2">
    <name type="scientific">Azospirillum baldaniorum</name>
    <dbReference type="NCBI Taxonomy" id="1064539"/>
    <lineage>
        <taxon>Bacteria</taxon>
        <taxon>Pseudomonadati</taxon>
        <taxon>Pseudomonadota</taxon>
        <taxon>Alphaproteobacteria</taxon>
        <taxon>Rhodospirillales</taxon>
        <taxon>Azospirillaceae</taxon>
        <taxon>Azospirillum</taxon>
    </lineage>
</organism>
<dbReference type="GO" id="GO:0031419">
    <property type="term" value="F:cobalamin binding"/>
    <property type="evidence" value="ECO:0007669"/>
    <property type="project" value="InterPro"/>
</dbReference>
<dbReference type="Proteomes" id="UP000007319">
    <property type="component" value="Plasmid AZOBR_p2"/>
</dbReference>
<keyword evidence="1" id="KW-0413">Isomerase</keyword>
<sequence length="195" mass="19998">MAPAAVGSGSLDDLVEAATGGATRAGLTAALARGTPARVEPLPRHRLHESFEALRDAADRHKLAHGSWPTVFLANIGPVAQHTARATYAKNLFEAGGIQTLGNNGFPDAESVAAAFRASGTRIAVLCGSDALYEAHAAPFAQALKAAGVEHLFLAGNPGDRRADLTAAGIDEFVSVGCDVLSVLRATLARLGVPL</sequence>
<geneLocation type="plasmid" evidence="1 2">
    <name>AZOBR_p2</name>
</geneLocation>
<dbReference type="EC" id="5.4.99.2" evidence="1"/>
<proteinExistence type="predicted"/>
<evidence type="ECO:0000313" key="1">
    <source>
        <dbReference type="EMBL" id="CCD01823.1"/>
    </source>
</evidence>
<dbReference type="KEGG" id="abs:AZOBR_p270019"/>